<proteinExistence type="predicted"/>
<keyword evidence="2" id="KW-1185">Reference proteome</keyword>
<evidence type="ECO:0000313" key="2">
    <source>
        <dbReference type="Proteomes" id="UP000011185"/>
    </source>
</evidence>
<reference evidence="1 2" key="1">
    <citation type="journal article" date="2012" name="PLoS Pathog.">
        <title>The genome of the obligate intracellular parasite Trachipleistophora hominis: new insights into microsporidian genome dynamics and reductive evolution.</title>
        <authorList>
            <person name="Heinz E."/>
            <person name="Williams T.A."/>
            <person name="Nakjang S."/>
            <person name="Noel C.J."/>
            <person name="Swan D.C."/>
            <person name="Goldberg A.V."/>
            <person name="Harris S.R."/>
            <person name="Weinmaier T."/>
            <person name="Markert S."/>
            <person name="Becher D."/>
            <person name="Bernhardt J."/>
            <person name="Dagan T."/>
            <person name="Hacker C."/>
            <person name="Lucocq J.M."/>
            <person name="Schweder T."/>
            <person name="Rattei T."/>
            <person name="Hall N."/>
            <person name="Hirt R.P."/>
            <person name="Embley T.M."/>
        </authorList>
    </citation>
    <scope>NUCLEOTIDE SEQUENCE [LARGE SCALE GENOMIC DNA]</scope>
</reference>
<name>L7K0G4_TRAHO</name>
<accession>L7K0G4</accession>
<protein>
    <submittedName>
        <fullName evidence="1">Uncharacterized protein</fullName>
    </submittedName>
</protein>
<evidence type="ECO:0000313" key="1">
    <source>
        <dbReference type="EMBL" id="ELQ76687.1"/>
    </source>
</evidence>
<organism evidence="1 2">
    <name type="scientific">Trachipleistophora hominis</name>
    <name type="common">Microsporidian parasite</name>
    <dbReference type="NCBI Taxonomy" id="72359"/>
    <lineage>
        <taxon>Eukaryota</taxon>
        <taxon>Fungi</taxon>
        <taxon>Fungi incertae sedis</taxon>
        <taxon>Microsporidia</taxon>
        <taxon>Pleistophoridae</taxon>
        <taxon>Trachipleistophora</taxon>
    </lineage>
</organism>
<dbReference type="Proteomes" id="UP000011185">
    <property type="component" value="Unassembled WGS sequence"/>
</dbReference>
<gene>
    <name evidence="1" type="ORF">THOM_0408</name>
</gene>
<dbReference type="InParanoid" id="L7K0G4"/>
<dbReference type="EMBL" id="JH993832">
    <property type="protein sequence ID" value="ELQ76687.1"/>
    <property type="molecule type" value="Genomic_DNA"/>
</dbReference>
<dbReference type="HOGENOM" id="CLU_3070358_0_0_1"/>
<dbReference type="AlphaFoldDB" id="L7K0G4"/>
<sequence>MYAIDNRFYRDEKKVRSAIQAGILVGIYNGLLMVECCNLGNRYSMDAYLERSY</sequence>
<dbReference type="VEuPathDB" id="MicrosporidiaDB:THOM_0408"/>